<gene>
    <name evidence="1" type="ORF">Rcae01_06004</name>
</gene>
<proteinExistence type="predicted"/>
<dbReference type="EMBL" id="BAABRO010000023">
    <property type="protein sequence ID" value="GAA5510496.1"/>
    <property type="molecule type" value="Genomic_DNA"/>
</dbReference>
<keyword evidence="2" id="KW-1185">Reference proteome</keyword>
<comment type="caution">
    <text evidence="1">The sequence shown here is derived from an EMBL/GenBank/DDBJ whole genome shotgun (WGS) entry which is preliminary data.</text>
</comment>
<evidence type="ECO:0000313" key="2">
    <source>
        <dbReference type="Proteomes" id="UP001416858"/>
    </source>
</evidence>
<accession>A0ABP9VZE1</accession>
<protein>
    <recommendedName>
        <fullName evidence="3">Secreted protein</fullName>
    </recommendedName>
</protein>
<organism evidence="1 2">
    <name type="scientific">Novipirellula caenicola</name>
    <dbReference type="NCBI Taxonomy" id="1536901"/>
    <lineage>
        <taxon>Bacteria</taxon>
        <taxon>Pseudomonadati</taxon>
        <taxon>Planctomycetota</taxon>
        <taxon>Planctomycetia</taxon>
        <taxon>Pirellulales</taxon>
        <taxon>Pirellulaceae</taxon>
        <taxon>Novipirellula</taxon>
    </lineage>
</organism>
<evidence type="ECO:0000313" key="1">
    <source>
        <dbReference type="EMBL" id="GAA5510496.1"/>
    </source>
</evidence>
<name>A0ABP9VZE1_9BACT</name>
<reference evidence="1 2" key="1">
    <citation type="submission" date="2024-02" db="EMBL/GenBank/DDBJ databases">
        <title>Rhodopirellula caenicola NBRC 110016.</title>
        <authorList>
            <person name="Ichikawa N."/>
            <person name="Katano-Makiyama Y."/>
            <person name="Hidaka K."/>
        </authorList>
    </citation>
    <scope>NUCLEOTIDE SEQUENCE [LARGE SCALE GENOMIC DNA]</scope>
    <source>
        <strain evidence="1 2">NBRC 110016</strain>
    </source>
</reference>
<dbReference type="Proteomes" id="UP001416858">
    <property type="component" value="Unassembled WGS sequence"/>
</dbReference>
<sequence>MKHVSWSGIFFGTFSGLCGYRGRFIAAKGSRSNLFRVDKKSMVNVYFEVRSNMPRTVSSAMRLGSHDCAWNRLDAKTSCSEAFFL</sequence>
<evidence type="ECO:0008006" key="3">
    <source>
        <dbReference type="Google" id="ProtNLM"/>
    </source>
</evidence>